<dbReference type="InterPro" id="IPR037026">
    <property type="entry name" value="Vgr_OB-fold_dom_sf"/>
</dbReference>
<organism evidence="1 2">
    <name type="scientific">Gluconobacter frateurii NRIC 0228</name>
    <dbReference type="NCBI Taxonomy" id="1307946"/>
    <lineage>
        <taxon>Bacteria</taxon>
        <taxon>Pseudomonadati</taxon>
        <taxon>Pseudomonadota</taxon>
        <taxon>Alphaproteobacteria</taxon>
        <taxon>Acetobacterales</taxon>
        <taxon>Acetobacteraceae</taxon>
        <taxon>Gluconobacter</taxon>
    </lineage>
</organism>
<dbReference type="RefSeq" id="WP_244902322.1">
    <property type="nucleotide sequence ID" value="NZ_BAQW01000003.1"/>
</dbReference>
<accession>A0ABQ0Q8R8</accession>
<dbReference type="Proteomes" id="UP001061070">
    <property type="component" value="Unassembled WGS sequence"/>
</dbReference>
<comment type="caution">
    <text evidence="1">The sequence shown here is derived from an EMBL/GenBank/DDBJ whole genome shotgun (WGS) entry which is preliminary data.</text>
</comment>
<gene>
    <name evidence="1" type="ORF">AA0228_0608</name>
</gene>
<name>A0ABQ0Q8R8_9PROT</name>
<protein>
    <submittedName>
        <fullName evidence="1">Phage-related baseplate assembly protein</fullName>
    </submittedName>
</protein>
<keyword evidence="2" id="KW-1185">Reference proteome</keyword>
<reference evidence="1" key="1">
    <citation type="submission" date="2013-04" db="EMBL/GenBank/DDBJ databases">
        <title>The genome sequencing project of 58 acetic acid bacteria.</title>
        <authorList>
            <person name="Okamoto-Kainuma A."/>
            <person name="Ishikawa M."/>
            <person name="Umino S."/>
            <person name="Koizumi Y."/>
            <person name="Shiwa Y."/>
            <person name="Yoshikawa H."/>
            <person name="Matsutani M."/>
            <person name="Matsushita K."/>
        </authorList>
    </citation>
    <scope>NUCLEOTIDE SEQUENCE</scope>
    <source>
        <strain evidence="1">NRIC 0228</strain>
    </source>
</reference>
<evidence type="ECO:0000313" key="2">
    <source>
        <dbReference type="Proteomes" id="UP001061070"/>
    </source>
</evidence>
<evidence type="ECO:0000313" key="1">
    <source>
        <dbReference type="EMBL" id="GBR09228.1"/>
    </source>
</evidence>
<proteinExistence type="predicted"/>
<dbReference type="EMBL" id="BAQW01000003">
    <property type="protein sequence ID" value="GBR09228.1"/>
    <property type="molecule type" value="Genomic_DNA"/>
</dbReference>
<dbReference type="Gene3D" id="2.40.50.230">
    <property type="entry name" value="Gp5 N-terminal domain"/>
    <property type="match status" value="1"/>
</dbReference>
<sequence>MTQMQMVSAALVNRSAHAVFGVVSAVDPVNHAIKVKIQPDDIETGWIADVGGIQAGDLRIACPSEPGTHVVLLPIEGDAEHLVAIGAVFDTVVRAPVSPLDGSVVQPGEMLIRAGCGEPPASDALSSFMQENAEAGWCQIGRKGVTLGAGTSSFVISQDEIVLTVGSVRAVLSANGLKVFSGDIQTDEHSLNNHIHLVGTQSTGGPVG</sequence>